<comment type="subcellular location">
    <subcellularLocation>
        <location evidence="1">Cytoplasm</location>
    </subcellularLocation>
</comment>
<feature type="domain" description="Response regulatory" evidence="10">
    <location>
        <begin position="2"/>
        <end position="116"/>
    </location>
</feature>
<dbReference type="EMBL" id="FWFZ01000016">
    <property type="protein sequence ID" value="SLN63026.1"/>
    <property type="molecule type" value="Genomic_DNA"/>
</dbReference>
<dbReference type="GO" id="GO:0000976">
    <property type="term" value="F:transcription cis-regulatory region binding"/>
    <property type="evidence" value="ECO:0007669"/>
    <property type="project" value="TreeGrafter"/>
</dbReference>
<dbReference type="InterPro" id="IPR001867">
    <property type="entry name" value="OmpR/PhoB-type_DNA-bd"/>
</dbReference>
<dbReference type="InterPro" id="IPR036388">
    <property type="entry name" value="WH-like_DNA-bd_sf"/>
</dbReference>
<evidence type="ECO:0000313" key="13">
    <source>
        <dbReference type="Proteomes" id="UP000193900"/>
    </source>
</evidence>
<evidence type="ECO:0000256" key="2">
    <source>
        <dbReference type="ARBA" id="ARBA00022490"/>
    </source>
</evidence>
<name>A0A1Y5TIZ5_9RHOB</name>
<evidence type="ECO:0000256" key="7">
    <source>
        <dbReference type="ARBA" id="ARBA00023163"/>
    </source>
</evidence>
<proteinExistence type="predicted"/>
<evidence type="ECO:0000256" key="6">
    <source>
        <dbReference type="ARBA" id="ARBA00023125"/>
    </source>
</evidence>
<dbReference type="GO" id="GO:0000156">
    <property type="term" value="F:phosphorelay response regulator activity"/>
    <property type="evidence" value="ECO:0007669"/>
    <property type="project" value="TreeGrafter"/>
</dbReference>
<dbReference type="CDD" id="cd00383">
    <property type="entry name" value="trans_reg_C"/>
    <property type="match status" value="1"/>
</dbReference>
<dbReference type="InterPro" id="IPR039420">
    <property type="entry name" value="WalR-like"/>
</dbReference>
<organism evidence="12 13">
    <name type="scientific">Roseisalinus antarcticus</name>
    <dbReference type="NCBI Taxonomy" id="254357"/>
    <lineage>
        <taxon>Bacteria</taxon>
        <taxon>Pseudomonadati</taxon>
        <taxon>Pseudomonadota</taxon>
        <taxon>Alphaproteobacteria</taxon>
        <taxon>Rhodobacterales</taxon>
        <taxon>Roseobacteraceae</taxon>
        <taxon>Roseisalinus</taxon>
    </lineage>
</organism>
<evidence type="ECO:0000259" key="11">
    <source>
        <dbReference type="PROSITE" id="PS51755"/>
    </source>
</evidence>
<keyword evidence="6 9" id="KW-0238">DNA-binding</keyword>
<dbReference type="SMART" id="SM00862">
    <property type="entry name" value="Trans_reg_C"/>
    <property type="match status" value="1"/>
</dbReference>
<dbReference type="Proteomes" id="UP000193900">
    <property type="component" value="Unassembled WGS sequence"/>
</dbReference>
<protein>
    <submittedName>
        <fullName evidence="12">Transcriptional regulatory protein QseB</fullName>
    </submittedName>
</protein>
<dbReference type="SUPFAM" id="SSF52172">
    <property type="entry name" value="CheY-like"/>
    <property type="match status" value="1"/>
</dbReference>
<accession>A0A1Y5TIZ5</accession>
<feature type="DNA-binding region" description="OmpR/PhoB-type" evidence="9">
    <location>
        <begin position="124"/>
        <end position="218"/>
    </location>
</feature>
<keyword evidence="3 8" id="KW-0597">Phosphoprotein</keyword>
<keyword evidence="7" id="KW-0804">Transcription</keyword>
<dbReference type="PROSITE" id="PS50110">
    <property type="entry name" value="RESPONSE_REGULATORY"/>
    <property type="match status" value="1"/>
</dbReference>
<feature type="domain" description="OmpR/PhoB-type" evidence="11">
    <location>
        <begin position="124"/>
        <end position="218"/>
    </location>
</feature>
<dbReference type="InterPro" id="IPR011006">
    <property type="entry name" value="CheY-like_superfamily"/>
</dbReference>
<dbReference type="GO" id="GO:0005829">
    <property type="term" value="C:cytosol"/>
    <property type="evidence" value="ECO:0007669"/>
    <property type="project" value="TreeGrafter"/>
</dbReference>
<dbReference type="Pfam" id="PF00072">
    <property type="entry name" value="Response_reg"/>
    <property type="match status" value="1"/>
</dbReference>
<evidence type="ECO:0000256" key="5">
    <source>
        <dbReference type="ARBA" id="ARBA00023015"/>
    </source>
</evidence>
<evidence type="ECO:0000259" key="10">
    <source>
        <dbReference type="PROSITE" id="PS50110"/>
    </source>
</evidence>
<dbReference type="AlphaFoldDB" id="A0A1Y5TIZ5"/>
<keyword evidence="5" id="KW-0805">Transcription regulation</keyword>
<keyword evidence="2" id="KW-0963">Cytoplasm</keyword>
<dbReference type="RefSeq" id="WP_085879756.1">
    <property type="nucleotide sequence ID" value="NZ_FWFZ01000016.1"/>
</dbReference>
<dbReference type="PROSITE" id="PS51755">
    <property type="entry name" value="OMPR_PHOB"/>
    <property type="match status" value="1"/>
</dbReference>
<dbReference type="OrthoDB" id="9802426at2"/>
<evidence type="ECO:0000313" key="12">
    <source>
        <dbReference type="EMBL" id="SLN63026.1"/>
    </source>
</evidence>
<dbReference type="Pfam" id="PF00486">
    <property type="entry name" value="Trans_reg_C"/>
    <property type="match status" value="1"/>
</dbReference>
<evidence type="ECO:0000256" key="8">
    <source>
        <dbReference type="PROSITE-ProRule" id="PRU00169"/>
    </source>
</evidence>
<reference evidence="12 13" key="1">
    <citation type="submission" date="2017-03" db="EMBL/GenBank/DDBJ databases">
        <authorList>
            <person name="Afonso C.L."/>
            <person name="Miller P.J."/>
            <person name="Scott M.A."/>
            <person name="Spackman E."/>
            <person name="Goraichik I."/>
            <person name="Dimitrov K.M."/>
            <person name="Suarez D.L."/>
            <person name="Swayne D.E."/>
        </authorList>
    </citation>
    <scope>NUCLEOTIDE SEQUENCE [LARGE SCALE GENOMIC DNA]</scope>
    <source>
        <strain evidence="12 13">CECT 7023</strain>
    </source>
</reference>
<keyword evidence="4" id="KW-0902">Two-component regulatory system</keyword>
<dbReference type="InterPro" id="IPR001789">
    <property type="entry name" value="Sig_transdc_resp-reg_receiver"/>
</dbReference>
<dbReference type="PANTHER" id="PTHR48111">
    <property type="entry name" value="REGULATOR OF RPOS"/>
    <property type="match status" value="1"/>
</dbReference>
<dbReference type="Gene3D" id="1.10.10.10">
    <property type="entry name" value="Winged helix-like DNA-binding domain superfamily/Winged helix DNA-binding domain"/>
    <property type="match status" value="1"/>
</dbReference>
<sequence length="237" mass="25772">MRILLIEDDTVPGAAVRDQIASDGHSVDWVTRLDAAGDAMAGAIFDLVLLDMMLPDGRGITFLKALRARGDVTPVIILTALDQVSDRIDGLNAGADDYPVKPFDLSELSARIGTVARRYSGNPNPIFTHGPLAIDLAARSIRRDDKPVQLTAREWALSKAFLSRPGQLLSKAQLEDKLYAFASEVESNTIEVHVSRLRKKLGAKVIETERGMGYRLGTPCGCRAAFRPGLACRSVRC</sequence>
<dbReference type="SMART" id="SM00448">
    <property type="entry name" value="REC"/>
    <property type="match status" value="1"/>
</dbReference>
<evidence type="ECO:0000256" key="4">
    <source>
        <dbReference type="ARBA" id="ARBA00023012"/>
    </source>
</evidence>
<gene>
    <name evidence="12" type="primary">qseB_1</name>
    <name evidence="12" type="ORF">ROA7023_02948</name>
</gene>
<dbReference type="GO" id="GO:0006355">
    <property type="term" value="P:regulation of DNA-templated transcription"/>
    <property type="evidence" value="ECO:0007669"/>
    <property type="project" value="InterPro"/>
</dbReference>
<dbReference type="Gene3D" id="3.40.50.2300">
    <property type="match status" value="1"/>
</dbReference>
<evidence type="ECO:0000256" key="1">
    <source>
        <dbReference type="ARBA" id="ARBA00004496"/>
    </source>
</evidence>
<dbReference type="PANTHER" id="PTHR48111:SF35">
    <property type="entry name" value="TRANSCRIPTIONAL REGULATORY PROTEIN QSEB"/>
    <property type="match status" value="1"/>
</dbReference>
<keyword evidence="13" id="KW-1185">Reference proteome</keyword>
<dbReference type="Gene3D" id="6.10.250.690">
    <property type="match status" value="1"/>
</dbReference>
<evidence type="ECO:0000256" key="3">
    <source>
        <dbReference type="ARBA" id="ARBA00022553"/>
    </source>
</evidence>
<evidence type="ECO:0000256" key="9">
    <source>
        <dbReference type="PROSITE-ProRule" id="PRU01091"/>
    </source>
</evidence>
<dbReference type="GO" id="GO:0032993">
    <property type="term" value="C:protein-DNA complex"/>
    <property type="evidence" value="ECO:0007669"/>
    <property type="project" value="TreeGrafter"/>
</dbReference>
<feature type="modified residue" description="4-aspartylphosphate" evidence="8">
    <location>
        <position position="51"/>
    </location>
</feature>